<name>A0A6J4PJ67_9PSEU</name>
<feature type="compositionally biased region" description="Basic residues" evidence="1">
    <location>
        <begin position="210"/>
        <end position="219"/>
    </location>
</feature>
<feature type="compositionally biased region" description="Low complexity" evidence="1">
    <location>
        <begin position="190"/>
        <end position="200"/>
    </location>
</feature>
<evidence type="ECO:0000256" key="1">
    <source>
        <dbReference type="SAM" id="MobiDB-lite"/>
    </source>
</evidence>
<accession>A0A6J4PJ67</accession>
<reference evidence="2" key="1">
    <citation type="submission" date="2020-02" db="EMBL/GenBank/DDBJ databases">
        <authorList>
            <person name="Meier V. D."/>
        </authorList>
    </citation>
    <scope>NUCLEOTIDE SEQUENCE</scope>
    <source>
        <strain evidence="2">AVDCRST_MAG66</strain>
    </source>
</reference>
<keyword evidence="2" id="KW-0547">Nucleotide-binding</keyword>
<feature type="non-terminal residue" evidence="2">
    <location>
        <position position="1"/>
    </location>
</feature>
<feature type="compositionally biased region" description="Basic and acidic residues" evidence="1">
    <location>
        <begin position="33"/>
        <end position="47"/>
    </location>
</feature>
<feature type="compositionally biased region" description="Basic residues" evidence="1">
    <location>
        <begin position="133"/>
        <end position="168"/>
    </location>
</feature>
<evidence type="ECO:0000313" key="2">
    <source>
        <dbReference type="EMBL" id="CAA9412451.1"/>
    </source>
</evidence>
<protein>
    <submittedName>
        <fullName evidence="2">O-antigen export system, ATP-binding protein</fullName>
    </submittedName>
</protein>
<keyword evidence="2" id="KW-0067">ATP-binding</keyword>
<dbReference type="EMBL" id="CADCUS010000309">
    <property type="protein sequence ID" value="CAA9412451.1"/>
    <property type="molecule type" value="Genomic_DNA"/>
</dbReference>
<dbReference type="AlphaFoldDB" id="A0A6J4PJ67"/>
<feature type="compositionally biased region" description="Basic and acidic residues" evidence="1">
    <location>
        <begin position="246"/>
        <end position="256"/>
    </location>
</feature>
<gene>
    <name evidence="2" type="ORF">AVDCRST_MAG66-2125</name>
</gene>
<dbReference type="GO" id="GO:0005524">
    <property type="term" value="F:ATP binding"/>
    <property type="evidence" value="ECO:0007669"/>
    <property type="project" value="UniProtKB-KW"/>
</dbReference>
<feature type="compositionally biased region" description="Low complexity" evidence="1">
    <location>
        <begin position="87"/>
        <end position="100"/>
    </location>
</feature>
<feature type="compositionally biased region" description="Basic residues" evidence="1">
    <location>
        <begin position="1"/>
        <end position="16"/>
    </location>
</feature>
<feature type="compositionally biased region" description="Low complexity" evidence="1">
    <location>
        <begin position="233"/>
        <end position="245"/>
    </location>
</feature>
<organism evidence="2">
    <name type="scientific">uncultured Pseudonocardia sp</name>
    <dbReference type="NCBI Taxonomy" id="211455"/>
    <lineage>
        <taxon>Bacteria</taxon>
        <taxon>Bacillati</taxon>
        <taxon>Actinomycetota</taxon>
        <taxon>Actinomycetes</taxon>
        <taxon>Pseudonocardiales</taxon>
        <taxon>Pseudonocardiaceae</taxon>
        <taxon>Pseudonocardia</taxon>
        <taxon>environmental samples</taxon>
    </lineage>
</organism>
<sequence length="256" mass="28258">DRGQHRHRGRGRRLPRVRREDPVAEEGGAGPGRRPDRHREQGPDHRGAARHHGLAAPGRPRRAGRAQRCRQVDAAAAHVRHLRADARAGAGRRQGRAGVRPGRRDGPGDQRAGQHPHPRAVPRHDPQGDGGPRRRHRRVHRARRLPRHAAAHLLHRHAGAARARRRDQRRPADPAARRGHRGGGRGVPGQGARPAQGAGRPLRDAGVRQPLRRVPRRPVQHRDLDGARHHQGARAAARRAAPLQGPRRDRGAAEPV</sequence>
<feature type="compositionally biased region" description="Basic residues" evidence="1">
    <location>
        <begin position="48"/>
        <end position="68"/>
    </location>
</feature>
<feature type="region of interest" description="Disordered" evidence="1">
    <location>
        <begin position="1"/>
        <end position="256"/>
    </location>
</feature>
<proteinExistence type="predicted"/>
<feature type="non-terminal residue" evidence="2">
    <location>
        <position position="256"/>
    </location>
</feature>